<evidence type="ECO:0000313" key="1">
    <source>
        <dbReference type="EMBL" id="KAK7495960.1"/>
    </source>
</evidence>
<dbReference type="AlphaFoldDB" id="A0ABD0L9H4"/>
<accession>A0ABD0L9H4</accession>
<dbReference type="EMBL" id="JACVVK020000070">
    <property type="protein sequence ID" value="KAK7495960.1"/>
    <property type="molecule type" value="Genomic_DNA"/>
</dbReference>
<evidence type="ECO:0000313" key="2">
    <source>
        <dbReference type="Proteomes" id="UP001519460"/>
    </source>
</evidence>
<protein>
    <submittedName>
        <fullName evidence="1">Uncharacterized protein</fullName>
    </submittedName>
</protein>
<proteinExistence type="predicted"/>
<gene>
    <name evidence="1" type="ORF">BaRGS_00012661</name>
</gene>
<sequence>MLRNAQRTEENLFISMACSVGTALGTGRNVIIRGTKDCDTGDAHPAIRVYALLHVRKRMNGNVLTNCLLPAVCISTDVQCDP</sequence>
<reference evidence="1 2" key="1">
    <citation type="journal article" date="2023" name="Sci. Data">
        <title>Genome assembly of the Korean intertidal mud-creeper Batillaria attramentaria.</title>
        <authorList>
            <person name="Patra A.K."/>
            <person name="Ho P.T."/>
            <person name="Jun S."/>
            <person name="Lee S.J."/>
            <person name="Kim Y."/>
            <person name="Won Y.J."/>
        </authorList>
    </citation>
    <scope>NUCLEOTIDE SEQUENCE [LARGE SCALE GENOMIC DNA]</scope>
    <source>
        <strain evidence="1">Wonlab-2016</strain>
    </source>
</reference>
<keyword evidence="2" id="KW-1185">Reference proteome</keyword>
<dbReference type="Proteomes" id="UP001519460">
    <property type="component" value="Unassembled WGS sequence"/>
</dbReference>
<organism evidence="1 2">
    <name type="scientific">Batillaria attramentaria</name>
    <dbReference type="NCBI Taxonomy" id="370345"/>
    <lineage>
        <taxon>Eukaryota</taxon>
        <taxon>Metazoa</taxon>
        <taxon>Spiralia</taxon>
        <taxon>Lophotrochozoa</taxon>
        <taxon>Mollusca</taxon>
        <taxon>Gastropoda</taxon>
        <taxon>Caenogastropoda</taxon>
        <taxon>Sorbeoconcha</taxon>
        <taxon>Cerithioidea</taxon>
        <taxon>Batillariidae</taxon>
        <taxon>Batillaria</taxon>
    </lineage>
</organism>
<comment type="caution">
    <text evidence="1">The sequence shown here is derived from an EMBL/GenBank/DDBJ whole genome shotgun (WGS) entry which is preliminary data.</text>
</comment>
<name>A0ABD0L9H4_9CAEN</name>